<proteinExistence type="predicted"/>
<dbReference type="OrthoDB" id="5818554at2759"/>
<dbReference type="PROSITE" id="PS50048">
    <property type="entry name" value="ZN2_CY6_FUNGAL_2"/>
    <property type="match status" value="1"/>
</dbReference>
<evidence type="ECO:0000256" key="1">
    <source>
        <dbReference type="ARBA" id="ARBA00022723"/>
    </source>
</evidence>
<dbReference type="Pfam" id="PF00172">
    <property type="entry name" value="Zn_clus"/>
    <property type="match status" value="1"/>
</dbReference>
<keyword evidence="2" id="KW-0539">Nucleus</keyword>
<evidence type="ECO:0000256" key="3">
    <source>
        <dbReference type="SAM" id="MobiDB-lite"/>
    </source>
</evidence>
<keyword evidence="6" id="KW-1185">Reference proteome</keyword>
<dbReference type="SMART" id="SM00066">
    <property type="entry name" value="GAL4"/>
    <property type="match status" value="1"/>
</dbReference>
<dbReference type="InterPro" id="IPR052780">
    <property type="entry name" value="AAA_Catabolism_Regulators"/>
</dbReference>
<keyword evidence="1" id="KW-0479">Metal-binding</keyword>
<reference evidence="5" key="1">
    <citation type="journal article" date="2021" name="Nat. Commun.">
        <title>Genetic determinants of endophytism in the Arabidopsis root mycobiome.</title>
        <authorList>
            <person name="Mesny F."/>
            <person name="Miyauchi S."/>
            <person name="Thiergart T."/>
            <person name="Pickel B."/>
            <person name="Atanasova L."/>
            <person name="Karlsson M."/>
            <person name="Huettel B."/>
            <person name="Barry K.W."/>
            <person name="Haridas S."/>
            <person name="Chen C."/>
            <person name="Bauer D."/>
            <person name="Andreopoulos W."/>
            <person name="Pangilinan J."/>
            <person name="LaButti K."/>
            <person name="Riley R."/>
            <person name="Lipzen A."/>
            <person name="Clum A."/>
            <person name="Drula E."/>
            <person name="Henrissat B."/>
            <person name="Kohler A."/>
            <person name="Grigoriev I.V."/>
            <person name="Martin F.M."/>
            <person name="Hacquard S."/>
        </authorList>
    </citation>
    <scope>NUCLEOTIDE SEQUENCE</scope>
    <source>
        <strain evidence="5">MPI-SDFR-AT-0073</strain>
    </source>
</reference>
<dbReference type="InterPro" id="IPR036864">
    <property type="entry name" value="Zn2-C6_fun-type_DNA-bd_sf"/>
</dbReference>
<dbReference type="PROSITE" id="PS00463">
    <property type="entry name" value="ZN2_CY6_FUNGAL_1"/>
    <property type="match status" value="1"/>
</dbReference>
<dbReference type="AlphaFoldDB" id="A0A9P8UI72"/>
<dbReference type="PANTHER" id="PTHR31644">
    <property type="entry name" value="TRANSCRIPTIONAL ACTIVATOR ARO80-RELATED"/>
    <property type="match status" value="1"/>
</dbReference>
<feature type="region of interest" description="Disordered" evidence="3">
    <location>
        <begin position="54"/>
        <end position="107"/>
    </location>
</feature>
<accession>A0A9P8UI72</accession>
<dbReference type="PANTHER" id="PTHR31644:SF1">
    <property type="entry name" value="ZN(II)2CYS6 TRANSCRIPTION FACTOR (EUROFUNG)"/>
    <property type="match status" value="1"/>
</dbReference>
<organism evidence="5 6">
    <name type="scientific">Truncatella angustata</name>
    <dbReference type="NCBI Taxonomy" id="152316"/>
    <lineage>
        <taxon>Eukaryota</taxon>
        <taxon>Fungi</taxon>
        <taxon>Dikarya</taxon>
        <taxon>Ascomycota</taxon>
        <taxon>Pezizomycotina</taxon>
        <taxon>Sordariomycetes</taxon>
        <taxon>Xylariomycetidae</taxon>
        <taxon>Amphisphaeriales</taxon>
        <taxon>Sporocadaceae</taxon>
        <taxon>Truncatella</taxon>
    </lineage>
</organism>
<evidence type="ECO:0000259" key="4">
    <source>
        <dbReference type="PROSITE" id="PS50048"/>
    </source>
</evidence>
<protein>
    <recommendedName>
        <fullName evidence="4">Zn(2)-C6 fungal-type domain-containing protein</fullName>
    </recommendedName>
</protein>
<dbReference type="CDD" id="cd12148">
    <property type="entry name" value="fungal_TF_MHR"/>
    <property type="match status" value="1"/>
</dbReference>
<dbReference type="Proteomes" id="UP000758603">
    <property type="component" value="Unassembled WGS sequence"/>
</dbReference>
<dbReference type="GO" id="GO:0003677">
    <property type="term" value="F:DNA binding"/>
    <property type="evidence" value="ECO:0007669"/>
    <property type="project" value="InterPro"/>
</dbReference>
<dbReference type="GO" id="GO:0006351">
    <property type="term" value="P:DNA-templated transcription"/>
    <property type="evidence" value="ECO:0007669"/>
    <property type="project" value="InterPro"/>
</dbReference>
<dbReference type="Gene3D" id="4.10.240.10">
    <property type="entry name" value="Zn(2)-C6 fungal-type DNA-binding domain"/>
    <property type="match status" value="1"/>
</dbReference>
<dbReference type="GO" id="GO:0000981">
    <property type="term" value="F:DNA-binding transcription factor activity, RNA polymerase II-specific"/>
    <property type="evidence" value="ECO:0007669"/>
    <property type="project" value="InterPro"/>
</dbReference>
<evidence type="ECO:0000256" key="2">
    <source>
        <dbReference type="ARBA" id="ARBA00023242"/>
    </source>
</evidence>
<feature type="compositionally biased region" description="Polar residues" evidence="3">
    <location>
        <begin position="65"/>
        <end position="91"/>
    </location>
</feature>
<dbReference type="GeneID" id="70134575"/>
<feature type="domain" description="Zn(2)-C6 fungal-type" evidence="4">
    <location>
        <begin position="12"/>
        <end position="48"/>
    </location>
</feature>
<dbReference type="SMART" id="SM00906">
    <property type="entry name" value="Fungal_trans"/>
    <property type="match status" value="1"/>
</dbReference>
<dbReference type="InterPro" id="IPR001138">
    <property type="entry name" value="Zn2Cys6_DnaBD"/>
</dbReference>
<dbReference type="CDD" id="cd00067">
    <property type="entry name" value="GAL4"/>
    <property type="match status" value="1"/>
</dbReference>
<comment type="caution">
    <text evidence="5">The sequence shown here is derived from an EMBL/GenBank/DDBJ whole genome shotgun (WGS) entry which is preliminary data.</text>
</comment>
<dbReference type="GO" id="GO:0005634">
    <property type="term" value="C:nucleus"/>
    <property type="evidence" value="ECO:0007669"/>
    <property type="project" value="TreeGrafter"/>
</dbReference>
<sequence>MTKSSGKRLYRACQRCRSRKTRCELQGSGGPNTPPCVSCLRSGVECILAGSRRGGNFRTRRENPRNSQQISDRLTSGRSGKNSPSNISTPGSDLGGESSLEQDEDVGFPFRNPADALNLLAQSDHVNSPSRLAEGASAEVVLGGCDKSRLATDQKPSSHKYELVQNGTISPDVLERLLGIFVVNYHPHCPIVPLWVFECRKERRIATSDDFLLSVVLTIASRDDMQFIEEHRNCWDYTQSLLLKVVLASPDTQTPRTVEALLLLAEWLPHIQTSHSGFSRNSDLAAEDATAWSLVGLAVRHAYLQRLDLAAFKTNQTSKTKQQTEHHQLIWAHVYIADRQISVRLGQSFWSRGPSLSSKFVAGDFPSLVIREKGSIQDYASALEANIELTQLLHNAHDILFSSQSRKLALVFAGDYNRYIEDFQKASYAWLSKWDAFSMPSKIKHTMRITYQYLCLYVNAFAFQAVLTRHSRKSQRRDPVESGGAPAVNLFYCGIMSSPDARYIFDAIAAALNILRLMGKLDPSTDMCFLPWRYYLYGVYAAVFLYKARRAGIYQSKEQQVKDDQAVTSFIEALADVSPNKLHIARRYGRMLSRFWQQERWTTQGSIGRFSSFHRTPP</sequence>
<dbReference type="GO" id="GO:0008270">
    <property type="term" value="F:zinc ion binding"/>
    <property type="evidence" value="ECO:0007669"/>
    <property type="project" value="InterPro"/>
</dbReference>
<dbReference type="EMBL" id="JAGPXC010000005">
    <property type="protein sequence ID" value="KAH6652535.1"/>
    <property type="molecule type" value="Genomic_DNA"/>
</dbReference>
<evidence type="ECO:0000313" key="5">
    <source>
        <dbReference type="EMBL" id="KAH6652535.1"/>
    </source>
</evidence>
<name>A0A9P8UI72_9PEZI</name>
<dbReference type="RefSeq" id="XP_045956812.1">
    <property type="nucleotide sequence ID" value="XM_046105684.1"/>
</dbReference>
<dbReference type="SUPFAM" id="SSF57701">
    <property type="entry name" value="Zn2/Cys6 DNA-binding domain"/>
    <property type="match status" value="1"/>
</dbReference>
<evidence type="ECO:0000313" key="6">
    <source>
        <dbReference type="Proteomes" id="UP000758603"/>
    </source>
</evidence>
<gene>
    <name evidence="5" type="ORF">BKA67DRAFT_637033</name>
</gene>
<dbReference type="InterPro" id="IPR007219">
    <property type="entry name" value="XnlR_reg_dom"/>
</dbReference>